<evidence type="ECO:0000256" key="4">
    <source>
        <dbReference type="ARBA" id="ARBA00022741"/>
    </source>
</evidence>
<keyword evidence="6" id="KW-0378">Hydrolase</keyword>
<evidence type="ECO:0000256" key="2">
    <source>
        <dbReference type="ARBA" id="ARBA00007448"/>
    </source>
</evidence>
<name>A0A292Q0Y0_9PEZI</name>
<dbReference type="SMART" id="SM01024">
    <property type="entry name" value="BCS1_N"/>
    <property type="match status" value="1"/>
</dbReference>
<dbReference type="Proteomes" id="UP001412239">
    <property type="component" value="Unassembled WGS sequence"/>
</dbReference>
<evidence type="ECO:0000256" key="8">
    <source>
        <dbReference type="ARBA" id="ARBA00022989"/>
    </source>
</evidence>
<keyword evidence="4 12" id="KW-0547">Nucleotide-binding</keyword>
<evidence type="ECO:0000256" key="13">
    <source>
        <dbReference type="SAM" id="MobiDB-lite"/>
    </source>
</evidence>
<dbReference type="Pfam" id="PF00004">
    <property type="entry name" value="AAA"/>
    <property type="match status" value="1"/>
</dbReference>
<dbReference type="Gene3D" id="3.40.50.300">
    <property type="entry name" value="P-loop containing nucleotide triphosphate hydrolases"/>
    <property type="match status" value="1"/>
</dbReference>
<dbReference type="GO" id="GO:0016887">
    <property type="term" value="F:ATP hydrolysis activity"/>
    <property type="evidence" value="ECO:0007669"/>
    <property type="project" value="InterPro"/>
</dbReference>
<evidence type="ECO:0000256" key="10">
    <source>
        <dbReference type="ARBA" id="ARBA00023136"/>
    </source>
</evidence>
<evidence type="ECO:0000259" key="15">
    <source>
        <dbReference type="SMART" id="SM01024"/>
    </source>
</evidence>
<dbReference type="GO" id="GO:0005524">
    <property type="term" value="F:ATP binding"/>
    <property type="evidence" value="ECO:0007669"/>
    <property type="project" value="UniProtKB-KW"/>
</dbReference>
<dbReference type="AlphaFoldDB" id="A0A292Q0Y0"/>
<reference evidence="16" key="1">
    <citation type="submission" date="2015-10" db="EMBL/GenBank/DDBJ databases">
        <authorList>
            <person name="Regsiter A."/>
            <person name="william w."/>
        </authorList>
    </citation>
    <scope>NUCLEOTIDE SEQUENCE</scope>
    <source>
        <strain evidence="16">Montdore</strain>
    </source>
</reference>
<dbReference type="SMART" id="SM00382">
    <property type="entry name" value="AAA"/>
    <property type="match status" value="1"/>
</dbReference>
<dbReference type="PANTHER" id="PTHR23070">
    <property type="entry name" value="BCS1 AAA-TYPE ATPASE"/>
    <property type="match status" value="1"/>
</dbReference>
<feature type="region of interest" description="Disordered" evidence="13">
    <location>
        <begin position="539"/>
        <end position="573"/>
    </location>
</feature>
<dbReference type="GO" id="GO:0005743">
    <property type="term" value="C:mitochondrial inner membrane"/>
    <property type="evidence" value="ECO:0007669"/>
    <property type="project" value="UniProtKB-SubCell"/>
</dbReference>
<dbReference type="InterPro" id="IPR003959">
    <property type="entry name" value="ATPase_AAA_core"/>
</dbReference>
<protein>
    <recommendedName>
        <fullName evidence="18">AAA+ ATPase domain-containing protein</fullName>
    </recommendedName>
</protein>
<evidence type="ECO:0000256" key="6">
    <source>
        <dbReference type="ARBA" id="ARBA00022801"/>
    </source>
</evidence>
<comment type="catalytic activity">
    <reaction evidence="11">
        <text>ATP + H2O = ADP + phosphate + H(+)</text>
        <dbReference type="Rhea" id="RHEA:13065"/>
        <dbReference type="ChEBI" id="CHEBI:15377"/>
        <dbReference type="ChEBI" id="CHEBI:15378"/>
        <dbReference type="ChEBI" id="CHEBI:30616"/>
        <dbReference type="ChEBI" id="CHEBI:43474"/>
        <dbReference type="ChEBI" id="CHEBI:456216"/>
    </reaction>
    <physiologicalReaction direction="left-to-right" evidence="11">
        <dbReference type="Rhea" id="RHEA:13066"/>
    </physiologicalReaction>
</comment>
<feature type="domain" description="AAA+ ATPase" evidence="14">
    <location>
        <begin position="320"/>
        <end position="453"/>
    </location>
</feature>
<accession>A0A292Q0Y0</accession>
<evidence type="ECO:0000256" key="7">
    <source>
        <dbReference type="ARBA" id="ARBA00022840"/>
    </source>
</evidence>
<dbReference type="EMBL" id="LN890993">
    <property type="protein sequence ID" value="CUS12403.1"/>
    <property type="molecule type" value="Genomic_DNA"/>
</dbReference>
<dbReference type="InterPro" id="IPR003960">
    <property type="entry name" value="ATPase_AAA_CS"/>
</dbReference>
<evidence type="ECO:0000256" key="12">
    <source>
        <dbReference type="RuleBase" id="RU003651"/>
    </source>
</evidence>
<feature type="compositionally biased region" description="Basic and acidic residues" evidence="13">
    <location>
        <begin position="539"/>
        <end position="551"/>
    </location>
</feature>
<evidence type="ECO:0000256" key="11">
    <source>
        <dbReference type="ARBA" id="ARBA00048778"/>
    </source>
</evidence>
<feature type="domain" description="BCS1 N-terminal" evidence="15">
    <location>
        <begin position="87"/>
        <end position="287"/>
    </location>
</feature>
<sequence length="573" mass="63745">LWGRGKIHPSIEYTIHPHRKNGPISQMDKLVEVSHARPSSLPFGPQSLIGALGITTVLFEALPGFGRMQRAMRSLGVDLNTATATIMISTVLLTCYNLGYSTITGLIDKYYSASVRINSEDTLFRDFFIWLSEEQAADLDLSRVLNARKIASDPANPDSTGSGGQLSEEYYGGRYRPRGKQVYRVQYLPAAGSRYFLDYRGRKIRIVMEEIKDSIMMHGVPQRKVVWLRSYGRDPAVLKELLEEVLRKSNTRDQGKTIVYHASMSPRGMPPRWERALSRPNRSMETVVLEREQKELIVRDIEEYILPATAKWYANRGLPYRRGYLLYGPPGTGKTSLSMALAGLFNLEVYALSLSAGSLTDDMLATLFTLLPSRCIVLLEDVDASNVKRTPDISTDLSFSPPLSPGLLNAIDGAASREGRILIMTTNHRERLDPALIRPGRVDLQISFKCASRDVIESLFLNLYDVDIGDREALRMPEGFPSVDKISELAGEFGRVLPEGVFTPAEIQGLLLMHKKDPVAAVGAAGEWAREKGAQKWLEEATEEERGRGKVEVNGVTPGRGKGVIEEGKSEEI</sequence>
<evidence type="ECO:0000256" key="3">
    <source>
        <dbReference type="ARBA" id="ARBA00022692"/>
    </source>
</evidence>
<comment type="subcellular location">
    <subcellularLocation>
        <location evidence="1">Mitochondrion inner membrane</location>
        <topology evidence="1">Single-pass membrane protein</topology>
    </subcellularLocation>
</comment>
<feature type="non-terminal residue" evidence="16">
    <location>
        <position position="573"/>
    </location>
</feature>
<dbReference type="InterPro" id="IPR057495">
    <property type="entry name" value="AAA_lid_BCS1"/>
</dbReference>
<proteinExistence type="inferred from homology"/>
<dbReference type="InterPro" id="IPR050747">
    <property type="entry name" value="Mitochondrial_chaperone_BCS1"/>
</dbReference>
<feature type="non-terminal residue" evidence="16">
    <location>
        <position position="1"/>
    </location>
</feature>
<evidence type="ECO:0008006" key="18">
    <source>
        <dbReference type="Google" id="ProtNLM"/>
    </source>
</evidence>
<evidence type="ECO:0000256" key="9">
    <source>
        <dbReference type="ARBA" id="ARBA00023128"/>
    </source>
</evidence>
<keyword evidence="8" id="KW-1133">Transmembrane helix</keyword>
<feature type="compositionally biased region" description="Basic and acidic residues" evidence="13">
    <location>
        <begin position="563"/>
        <end position="573"/>
    </location>
</feature>
<keyword evidence="7 12" id="KW-0067">ATP-binding</keyword>
<evidence type="ECO:0000313" key="17">
    <source>
        <dbReference type="Proteomes" id="UP001412239"/>
    </source>
</evidence>
<dbReference type="Pfam" id="PF25426">
    <property type="entry name" value="AAA_lid_BCS1"/>
    <property type="match status" value="1"/>
</dbReference>
<keyword evidence="3" id="KW-0812">Transmembrane</keyword>
<organism evidence="16 17">
    <name type="scientific">Tuber aestivum</name>
    <name type="common">summer truffle</name>
    <dbReference type="NCBI Taxonomy" id="59557"/>
    <lineage>
        <taxon>Eukaryota</taxon>
        <taxon>Fungi</taxon>
        <taxon>Dikarya</taxon>
        <taxon>Ascomycota</taxon>
        <taxon>Pezizomycotina</taxon>
        <taxon>Pezizomycetes</taxon>
        <taxon>Pezizales</taxon>
        <taxon>Tuberaceae</taxon>
        <taxon>Tuber</taxon>
    </lineage>
</organism>
<dbReference type="PROSITE" id="PS00674">
    <property type="entry name" value="AAA"/>
    <property type="match status" value="1"/>
</dbReference>
<evidence type="ECO:0000259" key="14">
    <source>
        <dbReference type="SMART" id="SM00382"/>
    </source>
</evidence>
<evidence type="ECO:0000256" key="1">
    <source>
        <dbReference type="ARBA" id="ARBA00004434"/>
    </source>
</evidence>
<evidence type="ECO:0000256" key="5">
    <source>
        <dbReference type="ARBA" id="ARBA00022792"/>
    </source>
</evidence>
<dbReference type="InterPro" id="IPR003593">
    <property type="entry name" value="AAA+_ATPase"/>
</dbReference>
<gene>
    <name evidence="16" type="ORF">GSTUAT00003537001</name>
</gene>
<evidence type="ECO:0000313" key="16">
    <source>
        <dbReference type="EMBL" id="CUS12403.1"/>
    </source>
</evidence>
<dbReference type="SUPFAM" id="SSF52540">
    <property type="entry name" value="P-loop containing nucleoside triphosphate hydrolases"/>
    <property type="match status" value="1"/>
</dbReference>
<dbReference type="InterPro" id="IPR014851">
    <property type="entry name" value="BCS1_N"/>
</dbReference>
<dbReference type="Pfam" id="PF08740">
    <property type="entry name" value="BCS1_N"/>
    <property type="match status" value="1"/>
</dbReference>
<comment type="similarity">
    <text evidence="2">Belongs to the AAA ATPase family. BCS1 subfamily.</text>
</comment>
<dbReference type="InterPro" id="IPR027417">
    <property type="entry name" value="P-loop_NTPase"/>
</dbReference>
<keyword evidence="10" id="KW-0472">Membrane</keyword>
<keyword evidence="17" id="KW-1185">Reference proteome</keyword>
<keyword evidence="5" id="KW-0999">Mitochondrion inner membrane</keyword>
<keyword evidence="9" id="KW-0496">Mitochondrion</keyword>